<dbReference type="InterPro" id="IPR035919">
    <property type="entry name" value="EAL_sf"/>
</dbReference>
<dbReference type="InterPro" id="IPR050706">
    <property type="entry name" value="Cyclic-di-GMP_PDE-like"/>
</dbReference>
<dbReference type="GO" id="GO:0071111">
    <property type="term" value="F:cyclic-guanylate-specific phosphodiesterase activity"/>
    <property type="evidence" value="ECO:0007669"/>
    <property type="project" value="InterPro"/>
</dbReference>
<organism evidence="4 5">
    <name type="scientific">Parvularcula dongshanensis</name>
    <dbReference type="NCBI Taxonomy" id="1173995"/>
    <lineage>
        <taxon>Bacteria</taxon>
        <taxon>Pseudomonadati</taxon>
        <taxon>Pseudomonadota</taxon>
        <taxon>Alphaproteobacteria</taxon>
        <taxon>Parvularculales</taxon>
        <taxon>Parvularculaceae</taxon>
        <taxon>Parvularcula</taxon>
    </lineage>
</organism>
<dbReference type="EMBL" id="JACHOB010000001">
    <property type="protein sequence ID" value="MBB4657759.1"/>
    <property type="molecule type" value="Genomic_DNA"/>
</dbReference>
<dbReference type="PANTHER" id="PTHR33121:SF79">
    <property type="entry name" value="CYCLIC DI-GMP PHOSPHODIESTERASE PDED-RELATED"/>
    <property type="match status" value="1"/>
</dbReference>
<accession>A0A840HYV6</accession>
<dbReference type="Pfam" id="PF00563">
    <property type="entry name" value="EAL"/>
    <property type="match status" value="1"/>
</dbReference>
<comment type="caution">
    <text evidence="4">The sequence shown here is derived from an EMBL/GenBank/DDBJ whole genome shotgun (WGS) entry which is preliminary data.</text>
</comment>
<dbReference type="SUPFAM" id="SSF141868">
    <property type="entry name" value="EAL domain-like"/>
    <property type="match status" value="1"/>
</dbReference>
<proteinExistence type="predicted"/>
<dbReference type="Gene3D" id="3.20.20.450">
    <property type="entry name" value="EAL domain"/>
    <property type="match status" value="1"/>
</dbReference>
<dbReference type="Proteomes" id="UP000563524">
    <property type="component" value="Unassembled WGS sequence"/>
</dbReference>
<dbReference type="RefSeq" id="WP_183815120.1">
    <property type="nucleotide sequence ID" value="NZ_JACHOB010000001.1"/>
</dbReference>
<protein>
    <submittedName>
        <fullName evidence="4">EAL domain-containing protein (Putative c-di-GMP-specific phosphodiesterase class I)</fullName>
    </submittedName>
</protein>
<evidence type="ECO:0000313" key="4">
    <source>
        <dbReference type="EMBL" id="MBB4657759.1"/>
    </source>
</evidence>
<evidence type="ECO:0000256" key="1">
    <source>
        <dbReference type="SAM" id="Coils"/>
    </source>
</evidence>
<feature type="coiled-coil region" evidence="1">
    <location>
        <begin position="345"/>
        <end position="372"/>
    </location>
</feature>
<evidence type="ECO:0000256" key="2">
    <source>
        <dbReference type="SAM" id="MobiDB-lite"/>
    </source>
</evidence>
<reference evidence="4 5" key="1">
    <citation type="submission" date="2020-08" db="EMBL/GenBank/DDBJ databases">
        <title>Genomic Encyclopedia of Type Strains, Phase IV (KMG-IV): sequencing the most valuable type-strain genomes for metagenomic binning, comparative biology and taxonomic classification.</title>
        <authorList>
            <person name="Goeker M."/>
        </authorList>
    </citation>
    <scope>NUCLEOTIDE SEQUENCE [LARGE SCALE GENOMIC DNA]</scope>
    <source>
        <strain evidence="4 5">DSM 102850</strain>
    </source>
</reference>
<feature type="compositionally biased region" description="Low complexity" evidence="2">
    <location>
        <begin position="312"/>
        <end position="328"/>
    </location>
</feature>
<keyword evidence="1" id="KW-0175">Coiled coil</keyword>
<gene>
    <name evidence="4" type="ORF">GGQ59_000259</name>
</gene>
<evidence type="ECO:0000313" key="5">
    <source>
        <dbReference type="Proteomes" id="UP000563524"/>
    </source>
</evidence>
<dbReference type="PROSITE" id="PS50883">
    <property type="entry name" value="EAL"/>
    <property type="match status" value="1"/>
</dbReference>
<dbReference type="PANTHER" id="PTHR33121">
    <property type="entry name" value="CYCLIC DI-GMP PHOSPHODIESTERASE PDEF"/>
    <property type="match status" value="1"/>
</dbReference>
<dbReference type="CDD" id="cd01948">
    <property type="entry name" value="EAL"/>
    <property type="match status" value="1"/>
</dbReference>
<keyword evidence="5" id="KW-1185">Reference proteome</keyword>
<dbReference type="SMART" id="SM00052">
    <property type="entry name" value="EAL"/>
    <property type="match status" value="1"/>
</dbReference>
<feature type="domain" description="EAL" evidence="3">
    <location>
        <begin position="6"/>
        <end position="261"/>
    </location>
</feature>
<dbReference type="InterPro" id="IPR001633">
    <property type="entry name" value="EAL_dom"/>
</dbReference>
<name>A0A840HYV6_9PROT</name>
<evidence type="ECO:0000259" key="3">
    <source>
        <dbReference type="PROSITE" id="PS50883"/>
    </source>
</evidence>
<sequence>MSAQAVRLTEVDIDNALANDHLSLVFQPLFAFEDGDLLRMEVFIRWDHPGLGSLPPGAFISFFEAQGRMGDLTRYIVRQAARQYKAWRGTSGPGCSINLAQSDLTDQAFPDDLADILREEGLPAELLTLECPPLPGGPRLKEVQTGLARLAETGCPLAIEVRGAPPADLAALSPFPFAEIKTGGAAILRFARTAKGGASLEAVEQVIALAKTHDARAVAVGVEDAESALALKGAGFDGGQGKHLAAAGSLEGFSAKAINEARLTLGLEPLSQEALGTLLERVPAEPLLLEETAEETADASEPAAMADDGLSTAEPDAGEPAAEAEAAPAADATALAIARLKARKIAAKKLAMRQAESARKAAEAERSAARVASETARRLQERLAKQVAAEDDDDAETDAPHPMALALAAPAGRPDEPEDEHAGVLMTESLAQAALGLAKTTSFADGIRIDGYGGGTTSGALAPMAEPAVREGGAAPASFSSMASAIHKILDELPVPKDQKSRLRQSAEMTLEAPALPSQPAPAEALAEFDTPEDRLDAVVAEMPVLGADTITGTEGAEPLDTEAAGLAARLGAPRRKKKNFLTRKYKITHFWPRGWVRAHRRRQAVRATKLAAITAA</sequence>
<feature type="region of interest" description="Disordered" evidence="2">
    <location>
        <begin position="293"/>
        <end position="328"/>
    </location>
</feature>
<dbReference type="AlphaFoldDB" id="A0A840HYV6"/>